<dbReference type="Pfam" id="PF18894">
    <property type="entry name" value="PhageMetallopep"/>
    <property type="match status" value="1"/>
</dbReference>
<dbReference type="InterPro" id="IPR043998">
    <property type="entry name" value="Put_Metallopep"/>
</dbReference>
<proteinExistence type="predicted"/>
<evidence type="ECO:0000259" key="1">
    <source>
        <dbReference type="Pfam" id="PF18894"/>
    </source>
</evidence>
<evidence type="ECO:0000313" key="3">
    <source>
        <dbReference type="Proteomes" id="UP000006695"/>
    </source>
</evidence>
<accession>A5GCK6</accession>
<name>A5GCK6_GEOUR</name>
<sequence>MTTLNLTGELERLIADIVRRMPEFGHIDPQQLLVCISNTRNGGIHGTYAKIHPLRFKDGSRTTTARRGRRTFICSMPPVTHRDTEILYIIYFLVPRFLNLPLKEKLITVLHELYHVAPEFNGDIRRFPGRNYAHGSSTQKYNALMATLADAYLNELEDKRTLSFLEGGMEELRARHKAIVGRKFPAPRMRVEPS</sequence>
<reference evidence="2 3" key="1">
    <citation type="submission" date="2007-05" db="EMBL/GenBank/DDBJ databases">
        <title>Complete sequence of Geobacter uraniireducens Rf4.</title>
        <authorList>
            <consortium name="US DOE Joint Genome Institute"/>
            <person name="Copeland A."/>
            <person name="Lucas S."/>
            <person name="Lapidus A."/>
            <person name="Barry K."/>
            <person name="Detter J.C."/>
            <person name="Glavina del Rio T."/>
            <person name="Hammon N."/>
            <person name="Israni S."/>
            <person name="Dalin E."/>
            <person name="Tice H."/>
            <person name="Pitluck S."/>
            <person name="Chertkov O."/>
            <person name="Brettin T."/>
            <person name="Bruce D."/>
            <person name="Han C."/>
            <person name="Schmutz J."/>
            <person name="Larimer F."/>
            <person name="Land M."/>
            <person name="Hauser L."/>
            <person name="Kyrpides N."/>
            <person name="Mikhailova N."/>
            <person name="Shelobolina E."/>
            <person name="Aklujkar M."/>
            <person name="Lovley D."/>
            <person name="Richardson P."/>
        </authorList>
    </citation>
    <scope>NUCLEOTIDE SEQUENCE [LARGE SCALE GENOMIC DNA]</scope>
    <source>
        <strain evidence="2 3">Rf4</strain>
    </source>
</reference>
<dbReference type="AlphaFoldDB" id="A5GCK6"/>
<feature type="domain" description="Putative phage metallopeptidase" evidence="1">
    <location>
        <begin position="9"/>
        <end position="122"/>
    </location>
</feature>
<dbReference type="OrthoDB" id="5395677at2"/>
<evidence type="ECO:0000313" key="2">
    <source>
        <dbReference type="EMBL" id="ABQ24697.1"/>
    </source>
</evidence>
<dbReference type="STRING" id="351605.Gura_0482"/>
<keyword evidence="3" id="KW-1185">Reference proteome</keyword>
<gene>
    <name evidence="2" type="ordered locus">Gura_0482</name>
</gene>
<dbReference type="HOGENOM" id="CLU_105742_0_0_7"/>
<protein>
    <recommendedName>
        <fullName evidence="1">Putative phage metallopeptidase domain-containing protein</fullName>
    </recommendedName>
</protein>
<dbReference type="Proteomes" id="UP000006695">
    <property type="component" value="Chromosome"/>
</dbReference>
<dbReference type="KEGG" id="gur:Gura_0482"/>
<organism evidence="2 3">
    <name type="scientific">Geotalea uraniireducens (strain Rf4)</name>
    <name type="common">Geobacter uraniireducens</name>
    <dbReference type="NCBI Taxonomy" id="351605"/>
    <lineage>
        <taxon>Bacteria</taxon>
        <taxon>Pseudomonadati</taxon>
        <taxon>Thermodesulfobacteriota</taxon>
        <taxon>Desulfuromonadia</taxon>
        <taxon>Geobacterales</taxon>
        <taxon>Geobacteraceae</taxon>
        <taxon>Geotalea</taxon>
    </lineage>
</organism>
<dbReference type="RefSeq" id="WP_011937422.1">
    <property type="nucleotide sequence ID" value="NC_009483.1"/>
</dbReference>
<dbReference type="EMBL" id="CP000698">
    <property type="protein sequence ID" value="ABQ24697.1"/>
    <property type="molecule type" value="Genomic_DNA"/>
</dbReference>